<protein>
    <submittedName>
        <fullName evidence="3">Uncharacterized protein</fullName>
    </submittedName>
</protein>
<name>A0A0V0QMM8_PSEPJ</name>
<feature type="region of interest" description="Disordered" evidence="2">
    <location>
        <begin position="138"/>
        <end position="161"/>
    </location>
</feature>
<evidence type="ECO:0000313" key="3">
    <source>
        <dbReference type="EMBL" id="KRX03205.1"/>
    </source>
</evidence>
<proteinExistence type="predicted"/>
<feature type="coiled-coil region" evidence="1">
    <location>
        <begin position="14"/>
        <end position="52"/>
    </location>
</feature>
<gene>
    <name evidence="3" type="ORF">PPERSA_07033</name>
</gene>
<evidence type="ECO:0000313" key="4">
    <source>
        <dbReference type="Proteomes" id="UP000054937"/>
    </source>
</evidence>
<sequence>MGCAKPSTLLIKKIQKQKHRISSLTEKQANLQKQLEIQLNEYKNLIQQIHQQSDIDLNQIDKNYDAYLQNMESQLYMLSDQLECPQYQGLNIQERQLNGENRQNNENNENFENQQNIENLNYQDKDKTISLSNIATPRQPDAQQQHQFNNKNNENKNQPKLKQNNKVIQQINGKKQQNNDWSQLLQSQDGNTNVNQNNQNKFAGSEISSNIEQNIRGMGKNNLQSGFSRQINQKNQIKTAN</sequence>
<dbReference type="EMBL" id="LDAU01000142">
    <property type="protein sequence ID" value="KRX03205.1"/>
    <property type="molecule type" value="Genomic_DNA"/>
</dbReference>
<feature type="region of interest" description="Disordered" evidence="2">
    <location>
        <begin position="221"/>
        <end position="241"/>
    </location>
</feature>
<feature type="compositionally biased region" description="Low complexity" evidence="2">
    <location>
        <begin position="143"/>
        <end position="161"/>
    </location>
</feature>
<keyword evidence="4" id="KW-1185">Reference proteome</keyword>
<organism evidence="3 4">
    <name type="scientific">Pseudocohnilembus persalinus</name>
    <name type="common">Ciliate</name>
    <dbReference type="NCBI Taxonomy" id="266149"/>
    <lineage>
        <taxon>Eukaryota</taxon>
        <taxon>Sar</taxon>
        <taxon>Alveolata</taxon>
        <taxon>Ciliophora</taxon>
        <taxon>Intramacronucleata</taxon>
        <taxon>Oligohymenophorea</taxon>
        <taxon>Scuticociliatia</taxon>
        <taxon>Philasterida</taxon>
        <taxon>Pseudocohnilembidae</taxon>
        <taxon>Pseudocohnilembus</taxon>
    </lineage>
</organism>
<dbReference type="Proteomes" id="UP000054937">
    <property type="component" value="Unassembled WGS sequence"/>
</dbReference>
<accession>A0A0V0QMM8</accession>
<reference evidence="3 4" key="1">
    <citation type="journal article" date="2015" name="Sci. Rep.">
        <title>Genome of the facultative scuticociliatosis pathogen Pseudocohnilembus persalinus provides insight into its virulence through horizontal gene transfer.</title>
        <authorList>
            <person name="Xiong J."/>
            <person name="Wang G."/>
            <person name="Cheng J."/>
            <person name="Tian M."/>
            <person name="Pan X."/>
            <person name="Warren A."/>
            <person name="Jiang C."/>
            <person name="Yuan D."/>
            <person name="Miao W."/>
        </authorList>
    </citation>
    <scope>NUCLEOTIDE SEQUENCE [LARGE SCALE GENOMIC DNA]</scope>
    <source>
        <strain evidence="3">36N120E</strain>
    </source>
</reference>
<comment type="caution">
    <text evidence="3">The sequence shown here is derived from an EMBL/GenBank/DDBJ whole genome shotgun (WGS) entry which is preliminary data.</text>
</comment>
<evidence type="ECO:0000256" key="1">
    <source>
        <dbReference type="SAM" id="Coils"/>
    </source>
</evidence>
<keyword evidence="1" id="KW-0175">Coiled coil</keyword>
<evidence type="ECO:0000256" key="2">
    <source>
        <dbReference type="SAM" id="MobiDB-lite"/>
    </source>
</evidence>
<dbReference type="InParanoid" id="A0A0V0QMM8"/>
<dbReference type="AlphaFoldDB" id="A0A0V0QMM8"/>